<keyword evidence="2 4" id="KW-0328">Glycosyltransferase</keyword>
<dbReference type="PANTHER" id="PTHR11926">
    <property type="entry name" value="GLUCOSYL/GLUCURONOSYL TRANSFERASES"/>
    <property type="match status" value="1"/>
</dbReference>
<accession>A0A9D4WS95</accession>
<dbReference type="SUPFAM" id="SSF53756">
    <property type="entry name" value="UDP-Glycosyltransferase/glycogen phosphorylase"/>
    <property type="match status" value="1"/>
</dbReference>
<dbReference type="FunFam" id="3.40.50.2000:FF:000065">
    <property type="entry name" value="Glycosyltransferase"/>
    <property type="match status" value="1"/>
</dbReference>
<dbReference type="Gramene" id="Psat5g109000.1">
    <property type="protein sequence ID" value="Psat5g109000.1.cds"/>
    <property type="gene ID" value="Psat5g109000"/>
</dbReference>
<dbReference type="Pfam" id="PF00201">
    <property type="entry name" value="UDPGT"/>
    <property type="match status" value="1"/>
</dbReference>
<reference evidence="7 8" key="1">
    <citation type="journal article" date="2022" name="Nat. Genet.">
        <title>Improved pea reference genome and pan-genome highlight genomic features and evolutionary characteristics.</title>
        <authorList>
            <person name="Yang T."/>
            <person name="Liu R."/>
            <person name="Luo Y."/>
            <person name="Hu S."/>
            <person name="Wang D."/>
            <person name="Wang C."/>
            <person name="Pandey M.K."/>
            <person name="Ge S."/>
            <person name="Xu Q."/>
            <person name="Li N."/>
            <person name="Li G."/>
            <person name="Huang Y."/>
            <person name="Saxena R.K."/>
            <person name="Ji Y."/>
            <person name="Li M."/>
            <person name="Yan X."/>
            <person name="He Y."/>
            <person name="Liu Y."/>
            <person name="Wang X."/>
            <person name="Xiang C."/>
            <person name="Varshney R.K."/>
            <person name="Ding H."/>
            <person name="Gao S."/>
            <person name="Zong X."/>
        </authorList>
    </citation>
    <scope>NUCLEOTIDE SEQUENCE [LARGE SCALE GENOMIC DNA]</scope>
    <source>
        <strain evidence="7 8">cv. Zhongwan 6</strain>
    </source>
</reference>
<evidence type="ECO:0000313" key="7">
    <source>
        <dbReference type="EMBL" id="KAI5406932.1"/>
    </source>
</evidence>
<gene>
    <name evidence="7" type="ORF">KIW84_053258</name>
</gene>
<keyword evidence="3 4" id="KW-0808">Transferase</keyword>
<dbReference type="EMBL" id="JAMSHJ010000005">
    <property type="protein sequence ID" value="KAI5406932.1"/>
    <property type="molecule type" value="Genomic_DNA"/>
</dbReference>
<dbReference type="InterPro" id="IPR002213">
    <property type="entry name" value="UDP_glucos_trans"/>
</dbReference>
<dbReference type="GO" id="GO:0080044">
    <property type="term" value="F:quercetin 7-O-glucosyltransferase activity"/>
    <property type="evidence" value="ECO:0007669"/>
    <property type="project" value="TreeGrafter"/>
</dbReference>
<keyword evidence="8" id="KW-1185">Reference proteome</keyword>
<organism evidence="7 8">
    <name type="scientific">Pisum sativum</name>
    <name type="common">Garden pea</name>
    <name type="synonym">Lathyrus oleraceus</name>
    <dbReference type="NCBI Taxonomy" id="3888"/>
    <lineage>
        <taxon>Eukaryota</taxon>
        <taxon>Viridiplantae</taxon>
        <taxon>Streptophyta</taxon>
        <taxon>Embryophyta</taxon>
        <taxon>Tracheophyta</taxon>
        <taxon>Spermatophyta</taxon>
        <taxon>Magnoliopsida</taxon>
        <taxon>eudicotyledons</taxon>
        <taxon>Gunneridae</taxon>
        <taxon>Pentapetalae</taxon>
        <taxon>rosids</taxon>
        <taxon>fabids</taxon>
        <taxon>Fabales</taxon>
        <taxon>Fabaceae</taxon>
        <taxon>Papilionoideae</taxon>
        <taxon>50 kb inversion clade</taxon>
        <taxon>NPAAA clade</taxon>
        <taxon>Hologalegina</taxon>
        <taxon>IRL clade</taxon>
        <taxon>Fabeae</taxon>
        <taxon>Lathyrus</taxon>
    </lineage>
</organism>
<dbReference type="Gramene" id="Psat05G0325800-T1">
    <property type="protein sequence ID" value="KAI5406932.1"/>
    <property type="gene ID" value="KIW84_053258"/>
</dbReference>
<dbReference type="InterPro" id="IPR058980">
    <property type="entry name" value="Glyco_transf_N"/>
</dbReference>
<evidence type="ECO:0000256" key="3">
    <source>
        <dbReference type="ARBA" id="ARBA00022679"/>
    </source>
</evidence>
<evidence type="ECO:0000256" key="5">
    <source>
        <dbReference type="RuleBase" id="RU362057"/>
    </source>
</evidence>
<protein>
    <recommendedName>
        <fullName evidence="5">Glycosyltransferase</fullName>
        <ecNumber evidence="5">2.4.1.-</ecNumber>
    </recommendedName>
</protein>
<proteinExistence type="inferred from homology"/>
<dbReference type="EC" id="2.4.1.-" evidence="5"/>
<evidence type="ECO:0000259" key="6">
    <source>
        <dbReference type="Pfam" id="PF26168"/>
    </source>
</evidence>
<comment type="similarity">
    <text evidence="1 4">Belongs to the UDP-glycosyltransferase family.</text>
</comment>
<evidence type="ECO:0000313" key="8">
    <source>
        <dbReference type="Proteomes" id="UP001058974"/>
    </source>
</evidence>
<evidence type="ECO:0000256" key="4">
    <source>
        <dbReference type="RuleBase" id="RU003718"/>
    </source>
</evidence>
<name>A0A9D4WS95_PEA</name>
<dbReference type="Gene3D" id="3.40.50.2000">
    <property type="entry name" value="Glycogen Phosphorylase B"/>
    <property type="match status" value="2"/>
</dbReference>
<dbReference type="CDD" id="cd03784">
    <property type="entry name" value="GT1_Gtf-like"/>
    <property type="match status" value="1"/>
</dbReference>
<sequence length="488" mass="55219">MVLTVVSYTQKPHVVCVPFPAQGHVNPFMQLAKILRSIGFHITFVNNEFNHRRLISSLGEDFVKGEPDFQFETIPDGLPESDKDSTQSIAALCDGTRKHCYGPLKELVKKLNSSSNVPQVTSIMYDGLMGFARKVAKDLGLADQQFWTASACGLLGYLQFDELVKRNILPFKDESYISDGSLDKNLDWIEGMKDIRMRDLPSFVRTTTLDDISFTCFGFESQTCMKLSSSVIINTVQELESEVLDHLMAINPNIYNIGPLEFLGNHFPGRENGFKIHGSNLWKNDVTCLKWLDQWEANSVIYVNYGSIAVMSEEHLKEFAWGLANSKLPFLWIKRPDLVKGKGKSTPLPQEFLDEVKDRGYITSWCPQSEVLGHSSVGAFLTHCGWNSSLESICEGKPMIGWPFFAEQQTNCRFICNTWGIGMDIKDDVKREEVTELVVEMIKGEKGNEMREKCQEWKKKVVEAADPGGSSYDDFYRLLKEAFNCDVV</sequence>
<evidence type="ECO:0000256" key="1">
    <source>
        <dbReference type="ARBA" id="ARBA00009995"/>
    </source>
</evidence>
<dbReference type="OrthoDB" id="5835829at2759"/>
<comment type="caution">
    <text evidence="7">The sequence shown here is derived from an EMBL/GenBank/DDBJ whole genome shotgun (WGS) entry which is preliminary data.</text>
</comment>
<dbReference type="Proteomes" id="UP001058974">
    <property type="component" value="Chromosome 5"/>
</dbReference>
<feature type="domain" description="Glycosyltransferase N-terminal" evidence="6">
    <location>
        <begin position="14"/>
        <end position="136"/>
    </location>
</feature>
<dbReference type="FunFam" id="3.40.50.2000:FF:000027">
    <property type="entry name" value="Glycosyltransferase"/>
    <property type="match status" value="1"/>
</dbReference>
<dbReference type="PANTHER" id="PTHR11926:SF1360">
    <property type="entry name" value="GLYCOSYLTRANSFERASE"/>
    <property type="match status" value="1"/>
</dbReference>
<dbReference type="Pfam" id="PF26168">
    <property type="entry name" value="Glyco_transf_N"/>
    <property type="match status" value="1"/>
</dbReference>
<dbReference type="Gramene" id="PSAT_LOCUS22476_t1">
    <property type="protein sequence ID" value="CAL5203402.1"/>
    <property type="gene ID" value="PSAT_LOCUS22476"/>
</dbReference>
<dbReference type="AlphaFoldDB" id="A0A9D4WS95"/>
<dbReference type="InterPro" id="IPR035595">
    <property type="entry name" value="UDP_glycos_trans_CS"/>
</dbReference>
<dbReference type="GO" id="GO:0080043">
    <property type="term" value="F:quercetin 3-O-glucosyltransferase activity"/>
    <property type="evidence" value="ECO:0007669"/>
    <property type="project" value="TreeGrafter"/>
</dbReference>
<evidence type="ECO:0000256" key="2">
    <source>
        <dbReference type="ARBA" id="ARBA00022676"/>
    </source>
</evidence>
<dbReference type="PROSITE" id="PS00375">
    <property type="entry name" value="UDPGT"/>
    <property type="match status" value="1"/>
</dbReference>